<evidence type="ECO:0000256" key="1">
    <source>
        <dbReference type="SAM" id="MobiDB-lite"/>
    </source>
</evidence>
<name>A0ABR1FHR3_AURAN</name>
<reference evidence="2 3" key="1">
    <citation type="submission" date="2024-03" db="EMBL/GenBank/DDBJ databases">
        <title>Aureococcus anophagefferens CCMP1851 and Kratosvirus quantuckense: Draft genome of a second virus-susceptible host strain in the model system.</title>
        <authorList>
            <person name="Chase E."/>
            <person name="Truchon A.R."/>
            <person name="Schepens W."/>
            <person name="Wilhelm S.W."/>
        </authorList>
    </citation>
    <scope>NUCLEOTIDE SEQUENCE [LARGE SCALE GENOMIC DNA]</scope>
    <source>
        <strain evidence="2 3">CCMP1851</strain>
    </source>
</reference>
<keyword evidence="3" id="KW-1185">Reference proteome</keyword>
<protein>
    <submittedName>
        <fullName evidence="2">Uncharacterized protein</fullName>
    </submittedName>
</protein>
<comment type="caution">
    <text evidence="2">The sequence shown here is derived from an EMBL/GenBank/DDBJ whole genome shotgun (WGS) entry which is preliminary data.</text>
</comment>
<dbReference type="EMBL" id="JBBJCI010000421">
    <property type="protein sequence ID" value="KAK7231000.1"/>
    <property type="molecule type" value="Genomic_DNA"/>
</dbReference>
<dbReference type="Proteomes" id="UP001363151">
    <property type="component" value="Unassembled WGS sequence"/>
</dbReference>
<feature type="compositionally biased region" description="Polar residues" evidence="1">
    <location>
        <begin position="1"/>
        <end position="23"/>
    </location>
</feature>
<accession>A0ABR1FHR3</accession>
<organism evidence="2 3">
    <name type="scientific">Aureococcus anophagefferens</name>
    <name type="common">Harmful bloom alga</name>
    <dbReference type="NCBI Taxonomy" id="44056"/>
    <lineage>
        <taxon>Eukaryota</taxon>
        <taxon>Sar</taxon>
        <taxon>Stramenopiles</taxon>
        <taxon>Ochrophyta</taxon>
        <taxon>Pelagophyceae</taxon>
        <taxon>Pelagomonadales</taxon>
        <taxon>Pelagomonadaceae</taxon>
        <taxon>Aureococcus</taxon>
    </lineage>
</organism>
<gene>
    <name evidence="2" type="ORF">SO694_0007715</name>
</gene>
<feature type="region of interest" description="Disordered" evidence="1">
    <location>
        <begin position="1"/>
        <end position="29"/>
    </location>
</feature>
<evidence type="ECO:0000313" key="2">
    <source>
        <dbReference type="EMBL" id="KAK7231000.1"/>
    </source>
</evidence>
<proteinExistence type="predicted"/>
<evidence type="ECO:0000313" key="3">
    <source>
        <dbReference type="Proteomes" id="UP001363151"/>
    </source>
</evidence>
<sequence length="86" mass="9501">MALMTSGSAPAASSSDESRTPSASPRPVLEDLVVGRRRVAGLRELPLRGARGALRRGLVRERLGRKRVRNSQLWRLLSRSFSTRFG</sequence>